<sequence length="99" mass="10469">MIPTSGTTSASTFGALVDDWDPVLRPTRGDALPRARPTCEQGTWAERLPALVGIAPRRGTPARSSPAWGDGPGRRSIDNNHAGSSSHQRGGLTWTARGH</sequence>
<feature type="compositionally biased region" description="Polar residues" evidence="1">
    <location>
        <begin position="79"/>
        <end position="88"/>
    </location>
</feature>
<evidence type="ECO:0000256" key="1">
    <source>
        <dbReference type="SAM" id="MobiDB-lite"/>
    </source>
</evidence>
<protein>
    <submittedName>
        <fullName evidence="2">Uncharacterized protein</fullName>
    </submittedName>
</protein>
<evidence type="ECO:0000313" key="2">
    <source>
        <dbReference type="EMBL" id="GLU49175.1"/>
    </source>
</evidence>
<dbReference type="EMBL" id="BSQG01000006">
    <property type="protein sequence ID" value="GLU49175.1"/>
    <property type="molecule type" value="Genomic_DNA"/>
</dbReference>
<dbReference type="AlphaFoldDB" id="A0A9W6UKL5"/>
<dbReference type="Proteomes" id="UP001165092">
    <property type="component" value="Unassembled WGS sequence"/>
</dbReference>
<reference evidence="2" key="1">
    <citation type="submission" date="2023-02" db="EMBL/GenBank/DDBJ databases">
        <title>Nocardiopsis ansamitocini NBRC 112285.</title>
        <authorList>
            <person name="Ichikawa N."/>
            <person name="Sato H."/>
            <person name="Tonouchi N."/>
        </authorList>
    </citation>
    <scope>NUCLEOTIDE SEQUENCE</scope>
    <source>
        <strain evidence="2">NBRC 112285</strain>
    </source>
</reference>
<comment type="caution">
    <text evidence="2">The sequence shown here is derived from an EMBL/GenBank/DDBJ whole genome shotgun (WGS) entry which is preliminary data.</text>
</comment>
<feature type="region of interest" description="Disordered" evidence="1">
    <location>
        <begin position="52"/>
        <end position="99"/>
    </location>
</feature>
<proteinExistence type="predicted"/>
<gene>
    <name evidence="2" type="ORF">Nans01_35260</name>
</gene>
<accession>A0A9W6UKL5</accession>
<name>A0A9W6UKL5_9ACTN</name>
<keyword evidence="3" id="KW-1185">Reference proteome</keyword>
<evidence type="ECO:0000313" key="3">
    <source>
        <dbReference type="Proteomes" id="UP001165092"/>
    </source>
</evidence>
<organism evidence="2 3">
    <name type="scientific">Nocardiopsis ansamitocini</name>
    <dbReference type="NCBI Taxonomy" id="1670832"/>
    <lineage>
        <taxon>Bacteria</taxon>
        <taxon>Bacillati</taxon>
        <taxon>Actinomycetota</taxon>
        <taxon>Actinomycetes</taxon>
        <taxon>Streptosporangiales</taxon>
        <taxon>Nocardiopsidaceae</taxon>
        <taxon>Nocardiopsis</taxon>
    </lineage>
</organism>